<keyword evidence="2" id="KW-1185">Reference proteome</keyword>
<dbReference type="Proteomes" id="UP000181898">
    <property type="component" value="Chromosome"/>
</dbReference>
<evidence type="ECO:0000313" key="2">
    <source>
        <dbReference type="Proteomes" id="UP000181898"/>
    </source>
</evidence>
<organism evidence="1 2">
    <name type="scientific">Tenacibaculum todarodis</name>
    <dbReference type="NCBI Taxonomy" id="1850252"/>
    <lineage>
        <taxon>Bacteria</taxon>
        <taxon>Pseudomonadati</taxon>
        <taxon>Bacteroidota</taxon>
        <taxon>Flavobacteriia</taxon>
        <taxon>Flavobacteriales</taxon>
        <taxon>Flavobacteriaceae</taxon>
        <taxon>Tenacibaculum</taxon>
    </lineage>
</organism>
<dbReference type="PROSITE" id="PS51257">
    <property type="entry name" value="PROKAR_LIPOPROTEIN"/>
    <property type="match status" value="1"/>
</dbReference>
<dbReference type="EMBL" id="CP018155">
    <property type="protein sequence ID" value="APG64676.1"/>
    <property type="molecule type" value="Genomic_DNA"/>
</dbReference>
<evidence type="ECO:0000313" key="1">
    <source>
        <dbReference type="EMBL" id="APG64676.1"/>
    </source>
</evidence>
<name>A0A1L3JHR0_9FLAO</name>
<dbReference type="OrthoDB" id="1146847at2"/>
<evidence type="ECO:0008006" key="3">
    <source>
        <dbReference type="Google" id="ProtNLM"/>
    </source>
</evidence>
<protein>
    <recommendedName>
        <fullName evidence="3">Thioredoxin domain-containing protein</fullName>
    </recommendedName>
</protein>
<dbReference type="SUPFAM" id="SSF52833">
    <property type="entry name" value="Thioredoxin-like"/>
    <property type="match status" value="1"/>
</dbReference>
<accession>A0A1L3JHR0</accession>
<dbReference type="InterPro" id="IPR036249">
    <property type="entry name" value="Thioredoxin-like_sf"/>
</dbReference>
<sequence length="451" mass="52473">MRYLVPFILLITAFGCKTKEHKATYFGGKILHPKSNNVILFDFEKALDTIYLKDDNTFLGKIDSLKEGLFYFKHGPEHQYIYLEPQDSLLLRLNTWDFDESLVYSGTSAAKNNTLIESFLQNEKEEKLFYDLVKEKPEGYIEKVNELIASKDKKIANYKIQHPDVSEKFLKILDISHKYPIYTQVEDYIIEKESSQDTVKLSSKFFKHRNDVYMGLDSIMFFNAYSEYVMTRIYSNTYQQGYKKNTDEFTVALLKNIDANIKTEELKNVYLRHATIRHFYNKSSCTLNKDAFYTFFKLSSNIEDKKQIQRLLNDAKNLNKGDKLPDFNAISYAGVTKSSKNLIKNKKCVLYFRNPTHYSDEWVAKRITFLENNNPKSSFIIINVTNNKNYTVKGIDISKQYYLPTESAAKQFLTSNYPRTILVNNKGIVVNGFGALSSKKINQQIADLEKN</sequence>
<dbReference type="RefSeq" id="WP_072555000.1">
    <property type="nucleotide sequence ID" value="NZ_CP018155.1"/>
</dbReference>
<proteinExistence type="predicted"/>
<dbReference type="KEGG" id="ten:LPB136_04550"/>
<gene>
    <name evidence="1" type="ORF">LPB136_04550</name>
</gene>
<dbReference type="AlphaFoldDB" id="A0A1L3JHR0"/>
<reference evidence="1 2" key="1">
    <citation type="submission" date="2016-11" db="EMBL/GenBank/DDBJ databases">
        <title>Tenacibaculum sp. LPB0136, isolated from marine environment.</title>
        <authorList>
            <person name="Kim E."/>
            <person name="Yi H."/>
        </authorList>
    </citation>
    <scope>NUCLEOTIDE SEQUENCE [LARGE SCALE GENOMIC DNA]</scope>
    <source>
        <strain evidence="1 2">LPB0136</strain>
    </source>
</reference>
<dbReference type="STRING" id="1850252.LPB136_04550"/>